<dbReference type="Proteomes" id="UP000657372">
    <property type="component" value="Unassembled WGS sequence"/>
</dbReference>
<dbReference type="SUPFAM" id="SSF101498">
    <property type="entry name" value="Anti-sigma factor FlgM"/>
    <property type="match status" value="1"/>
</dbReference>
<organism evidence="10 11">
    <name type="scientific">Herminiimonas contaminans</name>
    <dbReference type="NCBI Taxonomy" id="1111140"/>
    <lineage>
        <taxon>Bacteria</taxon>
        <taxon>Pseudomonadati</taxon>
        <taxon>Pseudomonadota</taxon>
        <taxon>Betaproteobacteria</taxon>
        <taxon>Burkholderiales</taxon>
        <taxon>Oxalobacteraceae</taxon>
        <taxon>Herminiimonas</taxon>
    </lineage>
</organism>
<evidence type="ECO:0000256" key="5">
    <source>
        <dbReference type="ARBA" id="ARBA00023015"/>
    </source>
</evidence>
<evidence type="ECO:0000256" key="1">
    <source>
        <dbReference type="ARBA" id="ARBA00005322"/>
    </source>
</evidence>
<keyword evidence="10" id="KW-0282">Flagellum</keyword>
<keyword evidence="5" id="KW-0805">Transcription regulation</keyword>
<keyword evidence="10" id="KW-0966">Cell projection</keyword>
<dbReference type="NCBIfam" id="TIGR03824">
    <property type="entry name" value="FlgM_jcvi"/>
    <property type="match status" value="1"/>
</dbReference>
<gene>
    <name evidence="10" type="primary">flgM</name>
    <name evidence="10" type="ORF">IXC47_05485</name>
</gene>
<evidence type="ECO:0000313" key="10">
    <source>
        <dbReference type="EMBL" id="MBF8177128.1"/>
    </source>
</evidence>
<feature type="domain" description="Anti-sigma-28 factor FlgM C-terminal" evidence="9">
    <location>
        <begin position="68"/>
        <end position="117"/>
    </location>
</feature>
<protein>
    <recommendedName>
        <fullName evidence="2">Negative regulator of flagellin synthesis</fullName>
    </recommendedName>
    <alternativeName>
        <fullName evidence="8">Anti-sigma-28 factor</fullName>
    </alternativeName>
</protein>
<keyword evidence="6" id="KW-0804">Transcription</keyword>
<evidence type="ECO:0000256" key="3">
    <source>
        <dbReference type="ARBA" id="ARBA00022491"/>
    </source>
</evidence>
<evidence type="ECO:0000259" key="9">
    <source>
        <dbReference type="Pfam" id="PF04316"/>
    </source>
</evidence>
<dbReference type="EMBL" id="JADOEL010000003">
    <property type="protein sequence ID" value="MBF8177128.1"/>
    <property type="molecule type" value="Genomic_DNA"/>
</dbReference>
<evidence type="ECO:0000256" key="8">
    <source>
        <dbReference type="ARBA" id="ARBA00030117"/>
    </source>
</evidence>
<sequence length="128" mass="13216">MPHLGLKFAVITPIDQAEIGVLPQTKRGEVVKINDASKKIAGVGVAATQTRAGKAPEKADTGSVSSNVTLSSQVQALTSQVASASVFDAKKVDEIKAAIAGGQFQVNAERVADGLMDTVKDLISTRKG</sequence>
<keyword evidence="3" id="KW-0678">Repressor</keyword>
<comment type="similarity">
    <text evidence="1">Belongs to the FlgM family.</text>
</comment>
<evidence type="ECO:0000256" key="2">
    <source>
        <dbReference type="ARBA" id="ARBA00017823"/>
    </source>
</evidence>
<proteinExistence type="inferred from homology"/>
<accession>A0ABS0EQI8</accession>
<evidence type="ECO:0000256" key="7">
    <source>
        <dbReference type="ARBA" id="ARBA00024739"/>
    </source>
</evidence>
<dbReference type="InterPro" id="IPR035890">
    <property type="entry name" value="Anti-sigma-28_factor_FlgM_sf"/>
</dbReference>
<keyword evidence="11" id="KW-1185">Reference proteome</keyword>
<comment type="caution">
    <text evidence="10">The sequence shown here is derived from an EMBL/GenBank/DDBJ whole genome shotgun (WGS) entry which is preliminary data.</text>
</comment>
<evidence type="ECO:0000256" key="4">
    <source>
        <dbReference type="ARBA" id="ARBA00022795"/>
    </source>
</evidence>
<dbReference type="InterPro" id="IPR007412">
    <property type="entry name" value="FlgM"/>
</dbReference>
<name>A0ABS0EQI8_9BURK</name>
<evidence type="ECO:0000256" key="6">
    <source>
        <dbReference type="ARBA" id="ARBA00023163"/>
    </source>
</evidence>
<comment type="function">
    <text evidence="7">Responsible for the coupling of flagellin expression to flagellar assembly by preventing expression of the flagellin genes when a component of the middle class of proteins is defective. It negatively regulates flagellar genes by inhibiting the activity of FliA by directly binding to FliA.</text>
</comment>
<dbReference type="Pfam" id="PF04316">
    <property type="entry name" value="FlgM"/>
    <property type="match status" value="1"/>
</dbReference>
<keyword evidence="4" id="KW-1005">Bacterial flagellum biogenesis</keyword>
<keyword evidence="10" id="KW-0969">Cilium</keyword>
<reference evidence="10 11" key="1">
    <citation type="submission" date="2020-11" db="EMBL/GenBank/DDBJ databases">
        <title>WGS of Herminiimonas contaminans strain Marseille-Q4544 isolated from planarians Schmidtea mediterranea.</title>
        <authorList>
            <person name="Kangale L."/>
        </authorList>
    </citation>
    <scope>NUCLEOTIDE SEQUENCE [LARGE SCALE GENOMIC DNA]</scope>
    <source>
        <strain evidence="10 11">Marseille-Q4544</strain>
    </source>
</reference>
<evidence type="ECO:0000313" key="11">
    <source>
        <dbReference type="Proteomes" id="UP000657372"/>
    </source>
</evidence>
<dbReference type="InterPro" id="IPR031316">
    <property type="entry name" value="FlgM_C"/>
</dbReference>